<dbReference type="FunCoup" id="A0A3N4LP88">
    <property type="interactions" value="830"/>
</dbReference>
<dbReference type="Pfam" id="PF00996">
    <property type="entry name" value="GDI"/>
    <property type="match status" value="2"/>
</dbReference>
<dbReference type="GO" id="GO:0016192">
    <property type="term" value="P:vesicle-mediated transport"/>
    <property type="evidence" value="ECO:0007669"/>
    <property type="project" value="TreeGrafter"/>
</dbReference>
<dbReference type="SUPFAM" id="SSF51905">
    <property type="entry name" value="FAD/NAD(P)-binding domain"/>
    <property type="match status" value="2"/>
</dbReference>
<protein>
    <submittedName>
        <fullName evidence="2">Rab GTPase activator</fullName>
    </submittedName>
</protein>
<dbReference type="GO" id="GO:0007264">
    <property type="term" value="P:small GTPase-mediated signal transduction"/>
    <property type="evidence" value="ECO:0007669"/>
    <property type="project" value="InterPro"/>
</dbReference>
<dbReference type="AlphaFoldDB" id="A0A3N4LP88"/>
<dbReference type="SUPFAM" id="SSF54373">
    <property type="entry name" value="FAD-linked reductases, C-terminal domain"/>
    <property type="match status" value="1"/>
</dbReference>
<dbReference type="PANTHER" id="PTHR11787:SF8">
    <property type="entry name" value="RAB GDP DISSOCIATION INHIBITOR"/>
    <property type="match status" value="1"/>
</dbReference>
<evidence type="ECO:0000313" key="3">
    <source>
        <dbReference type="Proteomes" id="UP000267821"/>
    </source>
</evidence>
<dbReference type="EMBL" id="ML121541">
    <property type="protein sequence ID" value="RPB24626.1"/>
    <property type="molecule type" value="Genomic_DNA"/>
</dbReference>
<evidence type="ECO:0000313" key="2">
    <source>
        <dbReference type="EMBL" id="RPB24626.1"/>
    </source>
</evidence>
<reference evidence="2 3" key="1">
    <citation type="journal article" date="2018" name="Nat. Ecol. Evol.">
        <title>Pezizomycetes genomes reveal the molecular basis of ectomycorrhizal truffle lifestyle.</title>
        <authorList>
            <person name="Murat C."/>
            <person name="Payen T."/>
            <person name="Noel B."/>
            <person name="Kuo A."/>
            <person name="Morin E."/>
            <person name="Chen J."/>
            <person name="Kohler A."/>
            <person name="Krizsan K."/>
            <person name="Balestrini R."/>
            <person name="Da Silva C."/>
            <person name="Montanini B."/>
            <person name="Hainaut M."/>
            <person name="Levati E."/>
            <person name="Barry K.W."/>
            <person name="Belfiori B."/>
            <person name="Cichocki N."/>
            <person name="Clum A."/>
            <person name="Dockter R.B."/>
            <person name="Fauchery L."/>
            <person name="Guy J."/>
            <person name="Iotti M."/>
            <person name="Le Tacon F."/>
            <person name="Lindquist E.A."/>
            <person name="Lipzen A."/>
            <person name="Malagnac F."/>
            <person name="Mello A."/>
            <person name="Molinier V."/>
            <person name="Miyauchi S."/>
            <person name="Poulain J."/>
            <person name="Riccioni C."/>
            <person name="Rubini A."/>
            <person name="Sitrit Y."/>
            <person name="Splivallo R."/>
            <person name="Traeger S."/>
            <person name="Wang M."/>
            <person name="Zifcakova L."/>
            <person name="Wipf D."/>
            <person name="Zambonelli A."/>
            <person name="Paolocci F."/>
            <person name="Nowrousian M."/>
            <person name="Ottonello S."/>
            <person name="Baldrian P."/>
            <person name="Spatafora J.W."/>
            <person name="Henrissat B."/>
            <person name="Nagy L.G."/>
            <person name="Aury J.M."/>
            <person name="Wincker P."/>
            <person name="Grigoriev I.V."/>
            <person name="Bonfante P."/>
            <person name="Martin F.M."/>
        </authorList>
    </citation>
    <scope>NUCLEOTIDE SEQUENCE [LARGE SCALE GENOMIC DNA]</scope>
    <source>
        <strain evidence="2 3">ATCC MYA-4762</strain>
    </source>
</reference>
<gene>
    <name evidence="2" type="ORF">L211DRAFT_837560</name>
</gene>
<dbReference type="STRING" id="1051890.A0A3N4LP88"/>
<dbReference type="FunFam" id="1.10.405.10:FF:000011">
    <property type="entry name" value="Rab GDP dissociation inhibitor"/>
    <property type="match status" value="1"/>
</dbReference>
<dbReference type="InterPro" id="IPR018203">
    <property type="entry name" value="GDP_dissociation_inhibitor"/>
</dbReference>
<dbReference type="PRINTS" id="PR00891">
    <property type="entry name" value="RABGDIREP"/>
</dbReference>
<dbReference type="InParanoid" id="A0A3N4LP88"/>
<dbReference type="PANTHER" id="PTHR11787">
    <property type="entry name" value="RAB GDP-DISSOCIATION INHIBITOR"/>
    <property type="match status" value="1"/>
</dbReference>
<keyword evidence="3" id="KW-1185">Reference proteome</keyword>
<dbReference type="GO" id="GO:0005737">
    <property type="term" value="C:cytoplasm"/>
    <property type="evidence" value="ECO:0007669"/>
    <property type="project" value="TreeGrafter"/>
</dbReference>
<sequence>MDDSGLKDQYDVIVVGTGLTECILSGIFSVEGKAVLHIDRNWYYGGESASLDLDHFWKTNKWTPEQRAKDAEYQAACQKIDSEEEAKARVYKKDHGGSLEGYQAADRWSLYPPSPGPRLPAAWVKPGATMNELPRECNKWHIPLVPKFLMADGELTKFIRSIPALHDIEFLQVGGSYVVRSDAPHKVPSTRMEALSSPLVSKMQKLYLQNFLQFIAAYKDEDPNTHRKGLSLDSNTMRDFYKSFGLDAWTSEFIGHAMALYVDDSYLDKPAREPIQRIILYVRSMARFGKSPYIFPRYGLNELPERFSRVSAVYGGLHALNTPLQEVVYQGGKMTGVKILHPETKAEVTINTKTLIADPTYFLGDSTKIRQVGKVVRAICIINHQIEGLAGVDSAQIIIPASQMSRKNDVYIFMVSSTNFKVAQEGYSIVSVSTIVEGNDDQPERELEPGFVRIGLGSGYLGRNEEKFIQVVDLYEPVADGRSDNVYITRSYDATTHFETCTDDVKDIFKRITGNELVVENLKVQQPVEEDE</sequence>
<dbReference type="Gene3D" id="1.10.405.10">
    <property type="entry name" value="Guanine Nucleotide Dissociation Inhibitor, domain 1"/>
    <property type="match status" value="1"/>
</dbReference>
<organism evidence="2 3">
    <name type="scientific">Terfezia boudieri ATCC MYA-4762</name>
    <dbReference type="NCBI Taxonomy" id="1051890"/>
    <lineage>
        <taxon>Eukaryota</taxon>
        <taxon>Fungi</taxon>
        <taxon>Dikarya</taxon>
        <taxon>Ascomycota</taxon>
        <taxon>Pezizomycotina</taxon>
        <taxon>Pezizomycetes</taxon>
        <taxon>Pezizales</taxon>
        <taxon>Pezizaceae</taxon>
        <taxon>Terfezia</taxon>
    </lineage>
</organism>
<dbReference type="Proteomes" id="UP000267821">
    <property type="component" value="Unassembled WGS sequence"/>
</dbReference>
<accession>A0A3N4LP88</accession>
<name>A0A3N4LP88_9PEZI</name>
<dbReference type="Gene3D" id="3.30.519.10">
    <property type="entry name" value="Guanine Nucleotide Dissociation Inhibitor, domain 2"/>
    <property type="match status" value="1"/>
</dbReference>
<evidence type="ECO:0000256" key="1">
    <source>
        <dbReference type="ARBA" id="ARBA00005593"/>
    </source>
</evidence>
<comment type="similarity">
    <text evidence="1">Belongs to the Rab GDI family.</text>
</comment>
<dbReference type="OrthoDB" id="9446342at2759"/>
<dbReference type="InterPro" id="IPR036188">
    <property type="entry name" value="FAD/NAD-bd_sf"/>
</dbReference>
<dbReference type="GO" id="GO:0005093">
    <property type="term" value="F:Rab GDP-dissociation inhibitor activity"/>
    <property type="evidence" value="ECO:0007669"/>
    <property type="project" value="TreeGrafter"/>
</dbReference>
<proteinExistence type="inferred from homology"/>
<dbReference type="Gene3D" id="3.50.50.60">
    <property type="entry name" value="FAD/NAD(P)-binding domain"/>
    <property type="match status" value="2"/>
</dbReference>